<feature type="compositionally biased region" description="Acidic residues" evidence="7">
    <location>
        <begin position="1189"/>
        <end position="1201"/>
    </location>
</feature>
<feature type="compositionally biased region" description="Low complexity" evidence="7">
    <location>
        <begin position="1492"/>
        <end position="1501"/>
    </location>
</feature>
<dbReference type="Proteomes" id="UP000076154">
    <property type="component" value="Unassembled WGS sequence"/>
</dbReference>
<feature type="compositionally biased region" description="Basic and acidic residues" evidence="7">
    <location>
        <begin position="1212"/>
        <end position="1229"/>
    </location>
</feature>
<feature type="compositionally biased region" description="Pro residues" evidence="7">
    <location>
        <begin position="922"/>
        <end position="934"/>
    </location>
</feature>
<dbReference type="PANTHER" id="PTHR43670:SF121">
    <property type="entry name" value="PROTEIN RESTRICTED TEV MOVEMENT 2"/>
    <property type="match status" value="1"/>
</dbReference>
<feature type="region of interest" description="Disordered" evidence="7">
    <location>
        <begin position="637"/>
        <end position="656"/>
    </location>
</feature>
<dbReference type="GO" id="GO:0034605">
    <property type="term" value="P:cellular response to heat"/>
    <property type="evidence" value="ECO:0007669"/>
    <property type="project" value="TreeGrafter"/>
</dbReference>
<keyword evidence="5" id="KW-0539">Nucleus</keyword>
<dbReference type="EMBL" id="LUEZ02000010">
    <property type="protein sequence ID" value="RDB29456.1"/>
    <property type="molecule type" value="Genomic_DNA"/>
</dbReference>
<keyword evidence="4" id="KW-0906">Nuclear pore complex</keyword>
<feature type="compositionally biased region" description="Polar residues" evidence="7">
    <location>
        <begin position="1415"/>
        <end position="1428"/>
    </location>
</feature>
<feature type="compositionally biased region" description="Acidic residues" evidence="7">
    <location>
        <begin position="1254"/>
        <end position="1291"/>
    </location>
</feature>
<dbReference type="OrthoDB" id="248320at2759"/>
<dbReference type="InterPro" id="IPR025574">
    <property type="entry name" value="Nucleoporin_FG_rpt"/>
</dbReference>
<evidence type="ECO:0000313" key="10">
    <source>
        <dbReference type="Proteomes" id="UP000076154"/>
    </source>
</evidence>
<feature type="region of interest" description="Disordered" evidence="7">
    <location>
        <begin position="1908"/>
        <end position="1937"/>
    </location>
</feature>
<feature type="coiled-coil region" evidence="6">
    <location>
        <begin position="1708"/>
        <end position="1789"/>
    </location>
</feature>
<keyword evidence="10" id="KW-1185">Reference proteome</keyword>
<reference evidence="9" key="1">
    <citation type="submission" date="2018-04" db="EMBL/GenBank/DDBJ databases">
        <title>Whole genome sequencing of Hypsizygus marmoreus.</title>
        <authorList>
            <person name="Choi I.-G."/>
            <person name="Min B."/>
            <person name="Kim J.-G."/>
            <person name="Kim S."/>
            <person name="Oh Y.-L."/>
            <person name="Kong W.-S."/>
            <person name="Park H."/>
            <person name="Jeong J."/>
            <person name="Song E.-S."/>
        </authorList>
    </citation>
    <scope>NUCLEOTIDE SEQUENCE [LARGE SCALE GENOMIC DNA]</scope>
    <source>
        <strain evidence="9">51987-8</strain>
    </source>
</reference>
<sequence length="2115" mass="215946">MNDFTPLVRPQQSQVTIDPTAKECPSDGFNWPTYRLLNKQGRVNLSAGPLNPTPTTPYRLFAAANTKGWFAAAATRDGASFSLIFSPLSSLRTAFKTTPAPLPPKRTIPLESQKPNILALACNDTYLLVALEAGQLLVYDTGALFTPGPDTDNITPVHMLAGGGALIRQVVPNPGAEVGLRDLVAVVREDGTVALYNMKLELQGGWAASDQASTPVAVSWSPKGKHIAIGLISGDILTYPLTNKTSISKHIPPTFSAPLVSLTWLGPGHTFRTTYAASPGSDPAQHIITLDVKSSTATYHAPNHPFPLPDRGGVGYQCSYVLPLARWDEDAAGSSEAKTLVIVGDKASVDLEVLGSVGTRWFQQSQENPLSLPLDGNMDDTVLLALDVDLTDAGGDGDKGVPVMYAYLNDGTVQGWFLEGAGPYKGMVTAATATTTTTTAFGQPAPTVPAFEQQATATAFGQPLTFGGGEPAPAFGQPTAISGFGSSGFGTQPVGGGSAFGQGGFGQSGFGGTGAFGQGATPSAFGQASTPSAFGQTSTPSAFGQTSTSSAFGQTSTPSAFGQTTTPSAFGQTSTPSAFGQTTTPSAFGQTTSTPSAFGSGASTGAFGGGGAFGAFASTSGAKNAFGGASFGFGGGAAPAPAPEMSREESMSDSTPGLGGLSLGGMGLGRESTSDDAKAKPGGGMFGSFPAAVAAPTTTTAFGGGAIKPASGFGAFSSYQPATTTGEEKKTGGETTSAFGALAKPVSSGFGQPAFGASGFGQPAFGQSAFGKPAVPATPTTGGFGAFASTAPTSFVSAATQGAAGTSAFGSSAKTTAPAPISAPATGGFGAFASGSPTAFGAAAPKAPATGGAFSAFAASTPSAFGAISTSPALSPAKSAFAPSGAGTGIAVSAFGPPQPGVSAPSPSAKTKEKEKEKPATPAKPIPTASPPSSPESTPRLGKASILQEGNESPPRQPSAFKTAPPSGGGSFANIISAGSGAFGNIQTSPSAFKPASGFGAFGSDTTPSTSPFFKATTQPTTPRALSTPPTSGATPLAAPAFGAATALGSGKKSVFAPAAAAPVTPVKVPATGGFGAFSGSTTAGFGAFAAAGGGGPRKSFGELLKIGDRDRDRDLTEPVKKSTLEVKGKGEGEEVKAPISAFAPIVKTGRVSVFSAPEKKVEKKEEVEEVKEKEEVKKEEEEVKKEEVEEEEEEEEEEVNEEYRKRVRAGKQKEVIAESTEEKAKLTEEPSFGNLSLLSDASSFAEVEHEQPGEDEIQSGSEEDAEGEEQVEFNDEGYELYGEEGDEEGFLSESVTSSEDISEEEKEGEGADEVPLEPAFVPLPASRSPSATPQPEVEVPEIQVTPSPPPPESPEGSMLSTITEESTTTTPPGTPVKEPPSVLFGKPAPAPSTVTPSPPTTTAPFGLGLGRPSTRPTRSSPLASTAISLEDEEEGGKPPKPPVSPQPRVAVLPLPTEGEDEEGRPSVTKRPKTPPLLSAFGPPPAAPAQKPVTIPSSTTTPPTPAPFSLFGKPKSPAPAGATPESKEATAPPATGLFGTTAPKPLTPSAPGIFGTLPTPTPPSGFPAQPMAPSTGFFGAPPAGAKSIFGASPPAPTKPGSIFGAAPPTPAKPATSIFGVPPVPAKPGTSIFGTPPVPSSSTLAPFDLSGLSFNGKGPKGPAMTGLAPSPPPPSSLFGAPAPAAPGLFPVRQQPPPEEGMQKQCAELVMIMTQELAKLQQLVEDLTKSMEVTKSRGGSRRNADLGDSSKWALEDVVQFGQVLRQYEKDLEEMEESRASQKQTIREIQSSMLKAGTRKEEISRFNKANRDKDFAKMLKARTLGPEHLEAQTQLRRNIRAMRDRIQKLEDHLKASKKKLAQANSGTPGLKAPSLDTINRTYRNIDIAVQQQAADVAKLSSRISKLNLSSTALATTTSSSSRDARLPDPSPARRAPANVTPNVAITTAAALNAERSAHRLKRALLAARTEPLLNTKAAAAPPAPVAFNTPQKAVSTFAPPPDFAFKTPLPASLFPVTPNTSTQATPISFPEWTLPEDNFNPSPPPSARRGAGASVKKHGSVPLKKSGNGIGGSQPPAFNWGPLPTFDGVPATSMVQAVPVVPNTWFKAPEAGVAGKTN</sequence>
<protein>
    <recommendedName>
        <fullName evidence="8">Nucleoporin Nup159/Nup146 N-terminal domain-containing protein</fullName>
    </recommendedName>
</protein>
<evidence type="ECO:0000256" key="4">
    <source>
        <dbReference type="ARBA" id="ARBA00023132"/>
    </source>
</evidence>
<dbReference type="InterPro" id="IPR015943">
    <property type="entry name" value="WD40/YVTN_repeat-like_dom_sf"/>
</dbReference>
<keyword evidence="4" id="KW-0509">mRNA transport</keyword>
<feature type="region of interest" description="Disordered" evidence="7">
    <location>
        <begin position="892"/>
        <end position="973"/>
    </location>
</feature>
<feature type="coiled-coil region" evidence="6">
    <location>
        <begin position="1829"/>
        <end position="1863"/>
    </location>
</feature>
<feature type="compositionally biased region" description="Basic and acidic residues" evidence="7">
    <location>
        <begin position="910"/>
        <end position="919"/>
    </location>
</feature>
<dbReference type="Pfam" id="PF13634">
    <property type="entry name" value="Nucleoporin_FG"/>
    <property type="match status" value="1"/>
</dbReference>
<evidence type="ECO:0000256" key="7">
    <source>
        <dbReference type="SAM" id="MobiDB-lite"/>
    </source>
</evidence>
<organism evidence="9 10">
    <name type="scientific">Hypsizygus marmoreus</name>
    <name type="common">White beech mushroom</name>
    <name type="synonym">Agaricus marmoreus</name>
    <dbReference type="NCBI Taxonomy" id="39966"/>
    <lineage>
        <taxon>Eukaryota</taxon>
        <taxon>Fungi</taxon>
        <taxon>Dikarya</taxon>
        <taxon>Basidiomycota</taxon>
        <taxon>Agaricomycotina</taxon>
        <taxon>Agaricomycetes</taxon>
        <taxon>Agaricomycetidae</taxon>
        <taxon>Agaricales</taxon>
        <taxon>Tricholomatineae</taxon>
        <taxon>Lyophyllaceae</taxon>
        <taxon>Hypsizygus</taxon>
    </lineage>
</organism>
<keyword evidence="3" id="KW-0677">Repeat</keyword>
<dbReference type="InterPro" id="IPR039462">
    <property type="entry name" value="Nup159/Nup146_N"/>
</dbReference>
<comment type="caution">
    <text evidence="9">The sequence shown here is derived from an EMBL/GenBank/DDBJ whole genome shotgun (WGS) entry which is preliminary data.</text>
</comment>
<feature type="compositionally biased region" description="Basic and acidic residues" evidence="7">
    <location>
        <begin position="1158"/>
        <end position="1188"/>
    </location>
</feature>
<evidence type="ECO:0000256" key="3">
    <source>
        <dbReference type="ARBA" id="ARBA00022737"/>
    </source>
</evidence>
<evidence type="ECO:0000256" key="6">
    <source>
        <dbReference type="SAM" id="Coils"/>
    </source>
</evidence>
<gene>
    <name evidence="9" type="ORF">Hypma_014815</name>
</gene>
<comment type="subcellular location">
    <subcellularLocation>
        <location evidence="1">Nucleus</location>
        <location evidence="1">Nuclear pore complex</location>
    </subcellularLocation>
</comment>
<feature type="compositionally biased region" description="Low complexity" evidence="7">
    <location>
        <begin position="1908"/>
        <end position="1918"/>
    </location>
</feature>
<evidence type="ECO:0000256" key="2">
    <source>
        <dbReference type="ARBA" id="ARBA00022448"/>
    </source>
</evidence>
<feature type="compositionally biased region" description="Polar residues" evidence="7">
    <location>
        <begin position="1010"/>
        <end position="1032"/>
    </location>
</feature>
<feature type="region of interest" description="Disordered" evidence="7">
    <location>
        <begin position="1010"/>
        <end position="1033"/>
    </location>
</feature>
<keyword evidence="2" id="KW-0813">Transport</keyword>
<feature type="domain" description="Nucleoporin Nup159/Nup146 N-terminal" evidence="8">
    <location>
        <begin position="54"/>
        <end position="391"/>
    </location>
</feature>
<dbReference type="Pfam" id="PF16755">
    <property type="entry name" value="Beta-prop_NUP159_NUP214"/>
    <property type="match status" value="1"/>
</dbReference>
<dbReference type="Gene3D" id="2.130.10.10">
    <property type="entry name" value="YVTN repeat-like/Quinoprotein amine dehydrogenase"/>
    <property type="match status" value="1"/>
</dbReference>
<dbReference type="STRING" id="39966.A0A369KEX2"/>
<dbReference type="SUPFAM" id="SSF117289">
    <property type="entry name" value="Nucleoporin domain"/>
    <property type="match status" value="1"/>
</dbReference>
<evidence type="ECO:0000313" key="9">
    <source>
        <dbReference type="EMBL" id="RDB29456.1"/>
    </source>
</evidence>
<keyword evidence="4" id="KW-0811">Translocation</keyword>
<dbReference type="GO" id="GO:0005643">
    <property type="term" value="C:nuclear pore"/>
    <property type="evidence" value="ECO:0007669"/>
    <property type="project" value="UniProtKB-SubCell"/>
</dbReference>
<dbReference type="InParanoid" id="A0A369KEX2"/>
<feature type="compositionally biased region" description="Polar residues" evidence="7">
    <location>
        <begin position="524"/>
        <end position="590"/>
    </location>
</feature>
<dbReference type="PANTHER" id="PTHR43670">
    <property type="entry name" value="HEAT SHOCK PROTEIN 26"/>
    <property type="match status" value="1"/>
</dbReference>
<keyword evidence="6" id="KW-0175">Coiled coil</keyword>
<feature type="region of interest" description="Disordered" evidence="7">
    <location>
        <begin position="1158"/>
        <end position="1610"/>
    </location>
</feature>
<accession>A0A369KEX2</accession>
<evidence type="ECO:0000259" key="8">
    <source>
        <dbReference type="Pfam" id="PF16755"/>
    </source>
</evidence>
<feature type="compositionally biased region" description="Low complexity" evidence="7">
    <location>
        <begin position="1361"/>
        <end position="1372"/>
    </location>
</feature>
<proteinExistence type="predicted"/>
<feature type="compositionally biased region" description="Polar residues" evidence="7">
    <location>
        <begin position="1234"/>
        <end position="1243"/>
    </location>
</feature>
<feature type="compositionally biased region" description="Acidic residues" evidence="7">
    <location>
        <begin position="1301"/>
        <end position="1316"/>
    </location>
</feature>
<evidence type="ECO:0000256" key="1">
    <source>
        <dbReference type="ARBA" id="ARBA00004567"/>
    </source>
</evidence>
<feature type="region of interest" description="Disordered" evidence="7">
    <location>
        <begin position="2035"/>
        <end position="2076"/>
    </location>
</feature>
<evidence type="ECO:0000256" key="5">
    <source>
        <dbReference type="ARBA" id="ARBA00023242"/>
    </source>
</evidence>
<feature type="region of interest" description="Disordered" evidence="7">
    <location>
        <begin position="516"/>
        <end position="595"/>
    </location>
</feature>
<name>A0A369KEX2_HYPMA</name>
<keyword evidence="4" id="KW-0653">Protein transport</keyword>
<feature type="region of interest" description="Disordered" evidence="7">
    <location>
        <begin position="1"/>
        <end position="21"/>
    </location>
</feature>